<dbReference type="SUPFAM" id="SSF48371">
    <property type="entry name" value="ARM repeat"/>
    <property type="match status" value="1"/>
</dbReference>
<dbReference type="InterPro" id="IPR049980">
    <property type="entry name" value="LTA4H_cat"/>
</dbReference>
<dbReference type="GO" id="GO:0004301">
    <property type="term" value="F:epoxide hydrolase activity"/>
    <property type="evidence" value="ECO:0007669"/>
    <property type="project" value="TreeGrafter"/>
</dbReference>
<dbReference type="Pfam" id="PF09127">
    <property type="entry name" value="Leuk-A4-hydro_C"/>
    <property type="match status" value="1"/>
</dbReference>
<feature type="binding site" evidence="10">
    <location>
        <position position="311"/>
    </location>
    <ligand>
        <name>Zn(2+)</name>
        <dbReference type="ChEBI" id="CHEBI:29105"/>
        <note>catalytic</note>
    </ligand>
</feature>
<dbReference type="PANTHER" id="PTHR45726:SF3">
    <property type="entry name" value="LEUKOTRIENE A-4 HYDROLASE"/>
    <property type="match status" value="1"/>
</dbReference>
<dbReference type="GO" id="GO:0005829">
    <property type="term" value="C:cytosol"/>
    <property type="evidence" value="ECO:0007669"/>
    <property type="project" value="TreeGrafter"/>
</dbReference>
<name>A0A9P1IRV4_9PELO</name>
<evidence type="ECO:0000256" key="5">
    <source>
        <dbReference type="ARBA" id="ARBA00022723"/>
    </source>
</evidence>
<dbReference type="Gene3D" id="3.30.2010.30">
    <property type="match status" value="1"/>
</dbReference>
<dbReference type="GO" id="GO:0008237">
    <property type="term" value="F:metallopeptidase activity"/>
    <property type="evidence" value="ECO:0007669"/>
    <property type="project" value="UniProtKB-KW"/>
</dbReference>
<keyword evidence="5 10" id="KW-0479">Metal-binding</keyword>
<feature type="active site" description="Proton acceptor" evidence="9">
    <location>
        <position position="312"/>
    </location>
</feature>
<feature type="binding site" evidence="10">
    <location>
        <position position="334"/>
    </location>
    <ligand>
        <name>Zn(2+)</name>
        <dbReference type="ChEBI" id="CHEBI:29105"/>
        <note>catalytic</note>
    </ligand>
</feature>
<comment type="similarity">
    <text evidence="2">Belongs to the peptidase M1 family.</text>
</comment>
<evidence type="ECO:0000256" key="4">
    <source>
        <dbReference type="ARBA" id="ARBA00022670"/>
    </source>
</evidence>
<evidence type="ECO:0000256" key="7">
    <source>
        <dbReference type="ARBA" id="ARBA00022833"/>
    </source>
</evidence>
<comment type="caution">
    <text evidence="13">The sequence shown here is derived from an EMBL/GenBank/DDBJ whole genome shotgun (WGS) entry which is preliminary data.</text>
</comment>
<evidence type="ECO:0000256" key="6">
    <source>
        <dbReference type="ARBA" id="ARBA00022801"/>
    </source>
</evidence>
<dbReference type="EMBL" id="CANHGI010000004">
    <property type="protein sequence ID" value="CAI5449204.1"/>
    <property type="molecule type" value="Genomic_DNA"/>
</dbReference>
<dbReference type="PRINTS" id="PR00756">
    <property type="entry name" value="ALADIPTASE"/>
</dbReference>
<dbReference type="Proteomes" id="UP001152747">
    <property type="component" value="Unassembled WGS sequence"/>
</dbReference>
<dbReference type="SMART" id="SM01263">
    <property type="entry name" value="Leuk-A4-hydro_C"/>
    <property type="match status" value="1"/>
</dbReference>
<dbReference type="PANTHER" id="PTHR45726">
    <property type="entry name" value="LEUKOTRIENE A-4 HYDROLASE"/>
    <property type="match status" value="1"/>
</dbReference>
<keyword evidence="11" id="KW-0732">Signal</keyword>
<dbReference type="SUPFAM" id="SSF63737">
    <property type="entry name" value="Leukotriene A4 hydrolase N-terminal domain"/>
    <property type="match status" value="1"/>
</dbReference>
<dbReference type="FunFam" id="3.30.2010.30:FF:000001">
    <property type="entry name" value="Leukotriene A(4) hydrolase"/>
    <property type="match status" value="1"/>
</dbReference>
<feature type="active site" description="Proton donor" evidence="9">
    <location>
        <position position="400"/>
    </location>
</feature>
<dbReference type="Gene3D" id="1.25.40.320">
    <property type="entry name" value="Peptidase M1, leukotriene A4 hydrolase/aminopeptidase C-terminal domain"/>
    <property type="match status" value="1"/>
</dbReference>
<evidence type="ECO:0000256" key="8">
    <source>
        <dbReference type="ARBA" id="ARBA00023049"/>
    </source>
</evidence>
<keyword evidence="14" id="KW-1185">Reference proteome</keyword>
<dbReference type="GO" id="GO:0004177">
    <property type="term" value="F:aminopeptidase activity"/>
    <property type="evidence" value="ECO:0007669"/>
    <property type="project" value="TreeGrafter"/>
</dbReference>
<evidence type="ECO:0000256" key="11">
    <source>
        <dbReference type="SAM" id="SignalP"/>
    </source>
</evidence>
<dbReference type="InterPro" id="IPR038502">
    <property type="entry name" value="M1_LTA-4_hydro/amino_C_sf"/>
</dbReference>
<keyword evidence="7 10" id="KW-0862">Zinc</keyword>
<gene>
    <name evidence="13" type="ORF">CAMP_LOCUS11841</name>
</gene>
<sequence length="621" mass="71904">MTFQRSLFIVIIHFAFVNGNSDHPIDPSTGSNYRDVTVEHLDLRWKIDFERTKIIGEVDLHLKVLNDAKFVMLDVRDLSIRSVTSQNVSFHFQTIDNGNLGQKLKIYSYRLITGDKLKLTIKYETSKNARALQFLTAEQTEDGKNPYLFSQCGPINARSIVPCMDTPSVASTYTAQVYVPPQLTCLMSAISLGSHYSDVGNYRIYSFEQNIAIPSYLLAIVVGKLEQRHISYRSSVWSEPSQVSAAQYEFDEIENILQMAEDIAGPYIWGRYDIIVLPSSFPFSAMENPCLTFVSPTLITGNRSLVSTIVHEIAHSWTGNLVRIVSWEQFWMKEGFTNYLQQKINGRLYGEKMRQFAFQQAYENRIVSIVNGMGKQNEFTKLNIRLGKTDPVDAFSPIPYDKGAALILTIEQTINDDKRFDKFLKNYIKRFSYKSVSSSEFIMFLYQQFPDKIEDLNKMNIDLWINQAGLPPKPHFDTTVLDECKRFARIWVFGRIPTDEEYFMNMTSAQKVAVIDEILIHKRYFSHWRMAEFTKLYNLSNTSDSSVRLGWIRLGLSVRYYPIIEPSLEFISHVGILWYNSSIYRGLFNWNLARNRAISNFYKTMRKMNPMTIKLVNKLIR</sequence>
<dbReference type="InterPro" id="IPR027268">
    <property type="entry name" value="Peptidase_M4/M1_CTD_sf"/>
</dbReference>
<accession>A0A9P1IRV4</accession>
<dbReference type="SUPFAM" id="SSF55486">
    <property type="entry name" value="Metalloproteases ('zincins'), catalytic domain"/>
    <property type="match status" value="1"/>
</dbReference>
<comment type="subcellular location">
    <subcellularLocation>
        <location evidence="1">Cytoplasm</location>
    </subcellularLocation>
</comment>
<dbReference type="InterPro" id="IPR014782">
    <property type="entry name" value="Peptidase_M1_dom"/>
</dbReference>
<dbReference type="InterPro" id="IPR016024">
    <property type="entry name" value="ARM-type_fold"/>
</dbReference>
<keyword evidence="3" id="KW-0963">Cytoplasm</keyword>
<keyword evidence="6" id="KW-0378">Hydrolase</keyword>
<evidence type="ECO:0000256" key="2">
    <source>
        <dbReference type="ARBA" id="ARBA00010136"/>
    </source>
</evidence>
<dbReference type="AlphaFoldDB" id="A0A9P1IRV4"/>
<dbReference type="InterPro" id="IPR015211">
    <property type="entry name" value="Peptidase_M1_C"/>
</dbReference>
<comment type="cofactor">
    <cofactor evidence="10">
        <name>Zn(2+)</name>
        <dbReference type="ChEBI" id="CHEBI:29105"/>
    </cofactor>
    <text evidence="10">Binds 1 zinc ion per subunit.</text>
</comment>
<dbReference type="InterPro" id="IPR034015">
    <property type="entry name" value="M1_LTA4H"/>
</dbReference>
<dbReference type="GO" id="GO:0006508">
    <property type="term" value="P:proteolysis"/>
    <property type="evidence" value="ECO:0007669"/>
    <property type="project" value="UniProtKB-KW"/>
</dbReference>
<dbReference type="CDD" id="cd09599">
    <property type="entry name" value="M1_LTA4H"/>
    <property type="match status" value="1"/>
</dbReference>
<dbReference type="GO" id="GO:0043171">
    <property type="term" value="P:peptide catabolic process"/>
    <property type="evidence" value="ECO:0007669"/>
    <property type="project" value="TreeGrafter"/>
</dbReference>
<dbReference type="GO" id="GO:0008270">
    <property type="term" value="F:zinc ion binding"/>
    <property type="evidence" value="ECO:0007669"/>
    <property type="project" value="InterPro"/>
</dbReference>
<dbReference type="Gene3D" id="2.60.40.1730">
    <property type="entry name" value="tricorn interacting facor f3 domain"/>
    <property type="match status" value="1"/>
</dbReference>
<feature type="binding site" evidence="10">
    <location>
        <position position="315"/>
    </location>
    <ligand>
        <name>Zn(2+)</name>
        <dbReference type="ChEBI" id="CHEBI:29105"/>
        <note>catalytic</note>
    </ligand>
</feature>
<dbReference type="Pfam" id="PF01433">
    <property type="entry name" value="Peptidase_M1"/>
    <property type="match status" value="1"/>
</dbReference>
<dbReference type="Pfam" id="PF17900">
    <property type="entry name" value="Peptidase_M1_N"/>
    <property type="match status" value="1"/>
</dbReference>
<keyword evidence="8" id="KW-0482">Metalloprotease</keyword>
<evidence type="ECO:0000313" key="13">
    <source>
        <dbReference type="EMBL" id="CAI5449204.1"/>
    </source>
</evidence>
<dbReference type="Gene3D" id="1.10.390.10">
    <property type="entry name" value="Neutral Protease Domain 2"/>
    <property type="match status" value="1"/>
</dbReference>
<protein>
    <recommendedName>
        <fullName evidence="12">Peptidase M1 leukotriene A4 hydrolase/aminopeptidase C-terminal domain-containing protein</fullName>
    </recommendedName>
</protein>
<evidence type="ECO:0000256" key="10">
    <source>
        <dbReference type="PIRSR" id="PIRSR634015-3"/>
    </source>
</evidence>
<evidence type="ECO:0000256" key="1">
    <source>
        <dbReference type="ARBA" id="ARBA00004496"/>
    </source>
</evidence>
<feature type="signal peptide" evidence="11">
    <location>
        <begin position="1"/>
        <end position="19"/>
    </location>
</feature>
<organism evidence="13 14">
    <name type="scientific">Caenorhabditis angaria</name>
    <dbReference type="NCBI Taxonomy" id="860376"/>
    <lineage>
        <taxon>Eukaryota</taxon>
        <taxon>Metazoa</taxon>
        <taxon>Ecdysozoa</taxon>
        <taxon>Nematoda</taxon>
        <taxon>Chromadorea</taxon>
        <taxon>Rhabditida</taxon>
        <taxon>Rhabditina</taxon>
        <taxon>Rhabditomorpha</taxon>
        <taxon>Rhabditoidea</taxon>
        <taxon>Rhabditidae</taxon>
        <taxon>Peloderinae</taxon>
        <taxon>Caenorhabditis</taxon>
    </lineage>
</organism>
<evidence type="ECO:0000256" key="9">
    <source>
        <dbReference type="PIRSR" id="PIRSR634015-1"/>
    </source>
</evidence>
<dbReference type="InterPro" id="IPR001930">
    <property type="entry name" value="Peptidase_M1"/>
</dbReference>
<reference evidence="13" key="1">
    <citation type="submission" date="2022-11" db="EMBL/GenBank/DDBJ databases">
        <authorList>
            <person name="Kikuchi T."/>
        </authorList>
    </citation>
    <scope>NUCLEOTIDE SEQUENCE</scope>
    <source>
        <strain evidence="13">PS1010</strain>
    </source>
</reference>
<feature type="chain" id="PRO_5040336752" description="Peptidase M1 leukotriene A4 hydrolase/aminopeptidase C-terminal domain-containing protein" evidence="11">
    <location>
        <begin position="20"/>
        <end position="621"/>
    </location>
</feature>
<dbReference type="InterPro" id="IPR045357">
    <property type="entry name" value="Aminopeptidase_N-like_N"/>
</dbReference>
<keyword evidence="4" id="KW-0645">Protease</keyword>
<evidence type="ECO:0000259" key="12">
    <source>
        <dbReference type="SMART" id="SM01263"/>
    </source>
</evidence>
<feature type="domain" description="Peptidase M1 leukotriene A4 hydrolase/aminopeptidase C-terminal" evidence="12">
    <location>
        <begin position="479"/>
        <end position="620"/>
    </location>
</feature>
<dbReference type="InterPro" id="IPR042097">
    <property type="entry name" value="Aminopeptidase_N-like_N_sf"/>
</dbReference>
<dbReference type="OrthoDB" id="79562at2759"/>
<evidence type="ECO:0000256" key="3">
    <source>
        <dbReference type="ARBA" id="ARBA00022490"/>
    </source>
</evidence>
<evidence type="ECO:0000313" key="14">
    <source>
        <dbReference type="Proteomes" id="UP001152747"/>
    </source>
</evidence>
<proteinExistence type="inferred from homology"/>